<evidence type="ECO:0000313" key="2">
    <source>
        <dbReference type="EMBL" id="KAF7100046.1"/>
    </source>
</evidence>
<accession>A0A9R1N473</accession>
<comment type="caution">
    <text evidence="2">The sequence shown here is derived from an EMBL/GenBank/DDBJ whole genome shotgun (WGS) entry which is preliminary data.</text>
</comment>
<name>A0A9R1N473_WHEAT</name>
<reference evidence="2" key="2">
    <citation type="submission" date="2020-03" db="EMBL/GenBank/DDBJ databases">
        <title>The second near-complete assembly of the hexaploid bread wheat (Triticum aestivum) genome.</title>
        <authorList>
            <person name="Zimin A.V."/>
            <person name="Puiu D."/>
            <person name="Shumante A."/>
            <person name="Alonge M."/>
            <person name="Salzberg S.L."/>
        </authorList>
    </citation>
    <scope>NUCLEOTIDE SEQUENCE</scope>
    <source>
        <tissue evidence="2">Leaf</tissue>
    </source>
</reference>
<dbReference type="Pfam" id="PF07893">
    <property type="entry name" value="DUF1668"/>
    <property type="match status" value="1"/>
</dbReference>
<feature type="non-terminal residue" evidence="2">
    <location>
        <position position="259"/>
    </location>
</feature>
<protein>
    <submittedName>
        <fullName evidence="2">Uncharacterized protein</fullName>
    </submittedName>
</protein>
<feature type="non-terminal residue" evidence="2">
    <location>
        <position position="1"/>
    </location>
</feature>
<dbReference type="EMBL" id="CM022230">
    <property type="protein sequence ID" value="KAF7100046.1"/>
    <property type="molecule type" value="Genomic_DNA"/>
</dbReference>
<evidence type="ECO:0000256" key="1">
    <source>
        <dbReference type="SAM" id="MobiDB-lite"/>
    </source>
</evidence>
<organism evidence="2">
    <name type="scientific">Triticum aestivum</name>
    <name type="common">Wheat</name>
    <dbReference type="NCBI Taxonomy" id="4565"/>
    <lineage>
        <taxon>Eukaryota</taxon>
        <taxon>Viridiplantae</taxon>
        <taxon>Streptophyta</taxon>
        <taxon>Embryophyta</taxon>
        <taxon>Tracheophyta</taxon>
        <taxon>Spermatophyta</taxon>
        <taxon>Magnoliopsida</taxon>
        <taxon>Liliopsida</taxon>
        <taxon>Poales</taxon>
        <taxon>Poaceae</taxon>
        <taxon>BOP clade</taxon>
        <taxon>Pooideae</taxon>
        <taxon>Triticodae</taxon>
        <taxon>Triticeae</taxon>
        <taxon>Triticinae</taxon>
        <taxon>Triticum</taxon>
    </lineage>
</organism>
<dbReference type="PANTHER" id="PTHR33085">
    <property type="entry name" value="OS12G0113100 PROTEIN-RELATED"/>
    <property type="match status" value="1"/>
</dbReference>
<dbReference type="InterPro" id="IPR012871">
    <property type="entry name" value="DUF1668_ORYSA"/>
</dbReference>
<dbReference type="Proteomes" id="UP000815260">
    <property type="component" value="Chromosome 7B"/>
</dbReference>
<feature type="region of interest" description="Disordered" evidence="1">
    <location>
        <begin position="230"/>
        <end position="259"/>
    </location>
</feature>
<dbReference type="PANTHER" id="PTHR33085:SF47">
    <property type="entry name" value="OS02G0513400 PROTEIN"/>
    <property type="match status" value="1"/>
</dbReference>
<proteinExistence type="predicted"/>
<sequence length="259" mass="27921">RARRKQHLYLALDDWEEGYHIYKLDADEIYSGGLHELPEPTAARIYSSVHGPKDFAALGTNIFVTLNLRYYFEDDDDAPAPPTIVYNTKTEALRVGPPLPSGIPAFWAAMAAGEKLYALTTEVLSLQALSWAPRPAAIHGTYGVMRWTGHGTASHHCRRAVGWMSSPTRCTRTDAPSSCPLPLSPIPSTLAMAFGRSLGTGCCRSEDKPTSTAAWMHGSGFITRAKGTFAAARSPPAAPPPSGRRTAGCSRRSCSAATM</sequence>
<reference evidence="2" key="1">
    <citation type="journal article" date="2017" name="Gigascience">
        <title>The first near-complete assembly of the hexaploid bread wheat genome, Triticum aestivum.</title>
        <authorList>
            <person name="Zimin A.V."/>
            <person name="Puiu D."/>
            <person name="Hall R."/>
            <person name="Kingan S."/>
            <person name="Clavijo B.J."/>
            <person name="Salzberg S.L."/>
        </authorList>
    </citation>
    <scope>NUCLEOTIDE SEQUENCE</scope>
    <source>
        <tissue evidence="2">Leaf</tissue>
    </source>
</reference>
<gene>
    <name evidence="2" type="ORF">CFC21_101605</name>
</gene>
<dbReference type="AlphaFoldDB" id="A0A9R1N473"/>
<dbReference type="OrthoDB" id="685686at2759"/>